<keyword evidence="3" id="KW-1185">Reference proteome</keyword>
<dbReference type="RefSeq" id="WP_155363090.1">
    <property type="nucleotide sequence ID" value="NZ_CP043930.1"/>
</dbReference>
<feature type="region of interest" description="Disordered" evidence="1">
    <location>
        <begin position="296"/>
        <end position="316"/>
    </location>
</feature>
<dbReference type="Proteomes" id="UP000427281">
    <property type="component" value="Chromosome"/>
</dbReference>
<organism evidence="2 3">
    <name type="scientific">Gimesia benthica</name>
    <dbReference type="NCBI Taxonomy" id="2608982"/>
    <lineage>
        <taxon>Bacteria</taxon>
        <taxon>Pseudomonadati</taxon>
        <taxon>Planctomycetota</taxon>
        <taxon>Planctomycetia</taxon>
        <taxon>Planctomycetales</taxon>
        <taxon>Planctomycetaceae</taxon>
        <taxon>Gimesia</taxon>
    </lineage>
</organism>
<reference evidence="2 3" key="1">
    <citation type="submission" date="2019-09" db="EMBL/GenBank/DDBJ databases">
        <title>Gimesia benthica sp. nov., a novel bacterium isolated from deep-sea water of the Northwest Indian Ocean.</title>
        <authorList>
            <person name="Dai X."/>
        </authorList>
    </citation>
    <scope>NUCLEOTIDE SEQUENCE [LARGE SCALE GENOMIC DNA]</scope>
    <source>
        <strain evidence="2 3">E7</strain>
    </source>
</reference>
<evidence type="ECO:0008006" key="4">
    <source>
        <dbReference type="Google" id="ProtNLM"/>
    </source>
</evidence>
<gene>
    <name evidence="2" type="ORF">F1728_04510</name>
</gene>
<proteinExistence type="predicted"/>
<protein>
    <recommendedName>
        <fullName evidence="4">DUF429 domain-containing protein</fullName>
    </recommendedName>
</protein>
<name>A0A6I6AAC9_9PLAN</name>
<evidence type="ECO:0000313" key="2">
    <source>
        <dbReference type="EMBL" id="QGQ21999.1"/>
    </source>
</evidence>
<evidence type="ECO:0000313" key="3">
    <source>
        <dbReference type="Proteomes" id="UP000427281"/>
    </source>
</evidence>
<dbReference type="AlphaFoldDB" id="A0A6I6AAC9"/>
<sequence>MTKINTIFCIDGSGSRNQRVARQKTPIYEFSIDNQSVKRALWKTECSVFDFFKTEAQKAISNDKKILIAADLPIGIPDNPCDVFQHLETPSFINLLENFGERCQNRDWREVLIANGPEKRSPLMPFVSVPRGAEIGEWAGKRKCDHISNGNSIYPVDNSSKQVGRAALQFWIEVLIPLRTQFKNQLRVWPFEDLSGASIVVAECYPRLCQQDLYGKVISKRNPIAVVHALDNFRKSNKDYLKVDHKVWMHAASSEDEFDMFSTAVVLGRWFKDQLIPFAVPKQDVVQNMEGWMLGLSPEGQKEPSPKKRQKYNSSERQFPCPIEGCKHVFHGSRGGWDPHVGSPRIHPEWNPDITDKRERMDKFRIEFPEWFENG</sequence>
<evidence type="ECO:0000256" key="1">
    <source>
        <dbReference type="SAM" id="MobiDB-lite"/>
    </source>
</evidence>
<dbReference type="EMBL" id="CP043930">
    <property type="protein sequence ID" value="QGQ21999.1"/>
    <property type="molecule type" value="Genomic_DNA"/>
</dbReference>
<dbReference type="KEGG" id="gim:F1728_04510"/>
<accession>A0A6I6AAC9</accession>